<feature type="signal peptide" evidence="1">
    <location>
        <begin position="1"/>
        <end position="23"/>
    </location>
</feature>
<feature type="chain" id="PRO_5035268474" description="DUF6748 domain-containing protein" evidence="1">
    <location>
        <begin position="24"/>
        <end position="341"/>
    </location>
</feature>
<dbReference type="EMBL" id="AJWJ01000544">
    <property type="protein sequence ID" value="KAF2070091.1"/>
    <property type="molecule type" value="Genomic_DNA"/>
</dbReference>
<gene>
    <name evidence="3" type="ORF">CYY_008586</name>
</gene>
<sequence length="341" mass="38151">MKSFLFLILVISTILLVPTCVLGSDNDSTGQASDKLIANEGDAQSAKLMTSAFGTKIYYSVKADTRNCPAPACGGFFLKRINLDDSDEELYVSEIYVTNQNINISMITNLKYLEGGQDNKIIISGQLKPSRTNGASFECLHLTDILHQMELPESGFASPKFQFKPKKTFYAIKASPFICNKMVTNCPNIVSYKINTDEMSFISSYTEDYSLRVPFIHKEWLVSRIFNEDDNTSSIVKGIILEGKLIISKIYVSIVDPVAPCPEIQANCLSQYGLVPSFYRNTDRCPVFDQCVGRGPCHLGVPSCPNGYHLYSLPSRNKGCPHYWCDPDFLQNPSNHMIFFK</sequence>
<dbReference type="InterPro" id="IPR046636">
    <property type="entry name" value="DUF6748"/>
</dbReference>
<dbReference type="OrthoDB" id="18804at2759"/>
<proteinExistence type="predicted"/>
<name>A0A8J4PUY3_9MYCE</name>
<keyword evidence="4" id="KW-1185">Reference proteome</keyword>
<comment type="caution">
    <text evidence="3">The sequence shown here is derived from an EMBL/GenBank/DDBJ whole genome shotgun (WGS) entry which is preliminary data.</text>
</comment>
<protein>
    <recommendedName>
        <fullName evidence="2">DUF6748 domain-containing protein</fullName>
    </recommendedName>
</protein>
<dbReference type="InterPro" id="IPR040405">
    <property type="entry name" value="DDB_G0275255-like"/>
</dbReference>
<evidence type="ECO:0000256" key="1">
    <source>
        <dbReference type="SAM" id="SignalP"/>
    </source>
</evidence>
<feature type="domain" description="DUF6748" evidence="2">
    <location>
        <begin position="58"/>
        <end position="204"/>
    </location>
</feature>
<reference evidence="3" key="1">
    <citation type="submission" date="2020-01" db="EMBL/GenBank/DDBJ databases">
        <title>Development of genomics and gene disruption for Polysphondylium violaceum indicates a role for the polyketide synthase stlB in stalk morphogenesis.</title>
        <authorList>
            <person name="Narita B."/>
            <person name="Kawabe Y."/>
            <person name="Kin K."/>
            <person name="Saito T."/>
            <person name="Gibbs R."/>
            <person name="Kuspa A."/>
            <person name="Muzny D."/>
            <person name="Queller D."/>
            <person name="Richards S."/>
            <person name="Strassman J."/>
            <person name="Sucgang R."/>
            <person name="Worley K."/>
            <person name="Schaap P."/>
        </authorList>
    </citation>
    <scope>NUCLEOTIDE SEQUENCE</scope>
    <source>
        <strain evidence="3">QSvi11</strain>
    </source>
</reference>
<evidence type="ECO:0000259" key="2">
    <source>
        <dbReference type="Pfam" id="PF20533"/>
    </source>
</evidence>
<dbReference type="PANTHER" id="PTHR34411">
    <property type="entry name" value="DUF6748 DOMAIN-CONTAINING PROTEIN-RELATED"/>
    <property type="match status" value="1"/>
</dbReference>
<dbReference type="AlphaFoldDB" id="A0A8J4PUY3"/>
<keyword evidence="1" id="KW-0732">Signal</keyword>
<dbReference type="Pfam" id="PF20533">
    <property type="entry name" value="DUF6748"/>
    <property type="match status" value="1"/>
</dbReference>
<accession>A0A8J4PUY3</accession>
<evidence type="ECO:0000313" key="4">
    <source>
        <dbReference type="Proteomes" id="UP000695562"/>
    </source>
</evidence>
<organism evidence="3 4">
    <name type="scientific">Polysphondylium violaceum</name>
    <dbReference type="NCBI Taxonomy" id="133409"/>
    <lineage>
        <taxon>Eukaryota</taxon>
        <taxon>Amoebozoa</taxon>
        <taxon>Evosea</taxon>
        <taxon>Eumycetozoa</taxon>
        <taxon>Dictyostelia</taxon>
        <taxon>Dictyosteliales</taxon>
        <taxon>Dictyosteliaceae</taxon>
        <taxon>Polysphondylium</taxon>
    </lineage>
</organism>
<dbReference type="PANTHER" id="PTHR34411:SF4">
    <property type="entry name" value="DUF6748 DOMAIN-CONTAINING PROTEIN"/>
    <property type="match status" value="1"/>
</dbReference>
<evidence type="ECO:0000313" key="3">
    <source>
        <dbReference type="EMBL" id="KAF2070091.1"/>
    </source>
</evidence>
<dbReference type="Proteomes" id="UP000695562">
    <property type="component" value="Unassembled WGS sequence"/>
</dbReference>